<sequence length="57" mass="6388">MRHMQLFQIAMDLRWPAGGDLSVNSAPETIIGGRLLELVSDYPCHGITLEINEHNQV</sequence>
<organism evidence="1 2">
    <name type="scientific">Agrobacterium larrymoorei</name>
    <dbReference type="NCBI Taxonomy" id="160699"/>
    <lineage>
        <taxon>Bacteria</taxon>
        <taxon>Pseudomonadati</taxon>
        <taxon>Pseudomonadota</taxon>
        <taxon>Alphaproteobacteria</taxon>
        <taxon>Hyphomicrobiales</taxon>
        <taxon>Rhizobiaceae</taxon>
        <taxon>Rhizobium/Agrobacterium group</taxon>
        <taxon>Agrobacterium</taxon>
    </lineage>
</organism>
<evidence type="ECO:0000313" key="2">
    <source>
        <dbReference type="Proteomes" id="UP001255601"/>
    </source>
</evidence>
<accession>A0AAJ2BDI6</accession>
<comment type="caution">
    <text evidence="1">The sequence shown here is derived from an EMBL/GenBank/DDBJ whole genome shotgun (WGS) entry which is preliminary data.</text>
</comment>
<dbReference type="EMBL" id="JAVIZC010000001">
    <property type="protein sequence ID" value="MDR6100909.1"/>
    <property type="molecule type" value="Genomic_DNA"/>
</dbReference>
<evidence type="ECO:0000313" key="1">
    <source>
        <dbReference type="EMBL" id="MDR6100909.1"/>
    </source>
</evidence>
<protein>
    <submittedName>
        <fullName evidence="1">Uncharacterized protein</fullName>
    </submittedName>
</protein>
<dbReference type="Proteomes" id="UP001255601">
    <property type="component" value="Unassembled WGS sequence"/>
</dbReference>
<proteinExistence type="predicted"/>
<reference evidence="1" key="1">
    <citation type="submission" date="2023-08" db="EMBL/GenBank/DDBJ databases">
        <title>Functional and genomic diversity of the sorghum phyllosphere microbiome.</title>
        <authorList>
            <person name="Shade A."/>
        </authorList>
    </citation>
    <scope>NUCLEOTIDE SEQUENCE</scope>
    <source>
        <strain evidence="1">SORGH_AS_0974</strain>
    </source>
</reference>
<dbReference type="AlphaFoldDB" id="A0AAJ2BDI6"/>
<gene>
    <name evidence="1" type="ORF">QE369_001087</name>
</gene>
<name>A0AAJ2BDI6_9HYPH</name>